<keyword evidence="1" id="KW-0812">Transmembrane</keyword>
<name>A0ABV9KZG1_9BACT</name>
<keyword evidence="1" id="KW-1133">Transmembrane helix</keyword>
<dbReference type="RefSeq" id="WP_379998693.1">
    <property type="nucleotide sequence ID" value="NZ_JBHSGN010000103.1"/>
</dbReference>
<feature type="transmembrane region" description="Helical" evidence="1">
    <location>
        <begin position="94"/>
        <end position="115"/>
    </location>
</feature>
<sequence length="139" mass="16717">MDDNSKNSKRRNKFAGKEDISRETADNILSGQIYQLREISRMNDETANQVRESVNILCEKQISIDTNKFEQLSRNFINEMENKLRKVKQPSKGLKWYIVMWVITLASAFLAGYFIHEYREWKEKAMYWYQMYEETKPKK</sequence>
<accession>A0ABV9KZG1</accession>
<comment type="caution">
    <text evidence="2">The sequence shown here is derived from an EMBL/GenBank/DDBJ whole genome shotgun (WGS) entry which is preliminary data.</text>
</comment>
<gene>
    <name evidence="2" type="ORF">ACFO6W_17280</name>
</gene>
<dbReference type="Proteomes" id="UP001596023">
    <property type="component" value="Unassembled WGS sequence"/>
</dbReference>
<evidence type="ECO:0000313" key="2">
    <source>
        <dbReference type="EMBL" id="MFC4675448.1"/>
    </source>
</evidence>
<keyword evidence="3" id="KW-1185">Reference proteome</keyword>
<evidence type="ECO:0000313" key="3">
    <source>
        <dbReference type="Proteomes" id="UP001596023"/>
    </source>
</evidence>
<reference evidence="3" key="1">
    <citation type="journal article" date="2019" name="Int. J. Syst. Evol. Microbiol.">
        <title>The Global Catalogue of Microorganisms (GCM) 10K type strain sequencing project: providing services to taxonomists for standard genome sequencing and annotation.</title>
        <authorList>
            <consortium name="The Broad Institute Genomics Platform"/>
            <consortium name="The Broad Institute Genome Sequencing Center for Infectious Disease"/>
            <person name="Wu L."/>
            <person name="Ma J."/>
        </authorList>
    </citation>
    <scope>NUCLEOTIDE SEQUENCE [LARGE SCALE GENOMIC DNA]</scope>
    <source>
        <strain evidence="3">CCUG 66188</strain>
    </source>
</reference>
<dbReference type="EMBL" id="JBHSGN010000103">
    <property type="protein sequence ID" value="MFC4675448.1"/>
    <property type="molecule type" value="Genomic_DNA"/>
</dbReference>
<proteinExistence type="predicted"/>
<keyword evidence="1" id="KW-0472">Membrane</keyword>
<evidence type="ECO:0000256" key="1">
    <source>
        <dbReference type="SAM" id="Phobius"/>
    </source>
</evidence>
<protein>
    <submittedName>
        <fullName evidence="2">Uncharacterized protein</fullName>
    </submittedName>
</protein>
<organism evidence="2 3">
    <name type="scientific">Dysgonomonas termitidis</name>
    <dbReference type="NCBI Taxonomy" id="1516126"/>
    <lineage>
        <taxon>Bacteria</taxon>
        <taxon>Pseudomonadati</taxon>
        <taxon>Bacteroidota</taxon>
        <taxon>Bacteroidia</taxon>
        <taxon>Bacteroidales</taxon>
        <taxon>Dysgonomonadaceae</taxon>
        <taxon>Dysgonomonas</taxon>
    </lineage>
</organism>